<dbReference type="PRINTS" id="PR00344">
    <property type="entry name" value="BCTRLSENSOR"/>
</dbReference>
<keyword evidence="11" id="KW-1185">Reference proteome</keyword>
<dbReference type="InterPro" id="IPR005467">
    <property type="entry name" value="His_kinase_dom"/>
</dbReference>
<dbReference type="EMBL" id="AP024238">
    <property type="protein sequence ID" value="BCO28057.1"/>
    <property type="molecule type" value="Genomic_DNA"/>
</dbReference>
<dbReference type="Proteomes" id="UP000824366">
    <property type="component" value="Chromosome"/>
</dbReference>
<accession>A0ABM7MP68</accession>
<dbReference type="SUPFAM" id="SSF55874">
    <property type="entry name" value="ATPase domain of HSP90 chaperone/DNA topoisomerase II/histidine kinase"/>
    <property type="match status" value="1"/>
</dbReference>
<dbReference type="InterPro" id="IPR035965">
    <property type="entry name" value="PAS-like_dom_sf"/>
</dbReference>
<dbReference type="PANTHER" id="PTHR43711">
    <property type="entry name" value="TWO-COMPONENT HISTIDINE KINASE"/>
    <property type="match status" value="1"/>
</dbReference>
<dbReference type="InterPro" id="IPR036097">
    <property type="entry name" value="HisK_dim/P_sf"/>
</dbReference>
<dbReference type="Gene3D" id="3.30.565.10">
    <property type="entry name" value="Histidine kinase-like ATPase, C-terminal domain"/>
    <property type="match status" value="1"/>
</dbReference>
<comment type="catalytic activity">
    <reaction evidence="1">
        <text>ATP + protein L-histidine = ADP + protein N-phospho-L-histidine.</text>
        <dbReference type="EC" id="2.7.13.3"/>
    </reaction>
</comment>
<dbReference type="SUPFAM" id="SSF47384">
    <property type="entry name" value="Homodimeric domain of signal transducing histidine kinase"/>
    <property type="match status" value="1"/>
</dbReference>
<dbReference type="CDD" id="cd00082">
    <property type="entry name" value="HisKA"/>
    <property type="match status" value="1"/>
</dbReference>
<dbReference type="SUPFAM" id="SSF55785">
    <property type="entry name" value="PYP-like sensor domain (PAS domain)"/>
    <property type="match status" value="1"/>
</dbReference>
<evidence type="ECO:0000256" key="1">
    <source>
        <dbReference type="ARBA" id="ARBA00000085"/>
    </source>
</evidence>
<feature type="coiled-coil region" evidence="7">
    <location>
        <begin position="165"/>
        <end position="192"/>
    </location>
</feature>
<proteinExistence type="predicted"/>
<dbReference type="EC" id="2.7.13.3" evidence="2"/>
<dbReference type="GO" id="GO:0016301">
    <property type="term" value="F:kinase activity"/>
    <property type="evidence" value="ECO:0007669"/>
    <property type="project" value="UniProtKB-KW"/>
</dbReference>
<evidence type="ECO:0000256" key="6">
    <source>
        <dbReference type="ARBA" id="ARBA00023012"/>
    </source>
</evidence>
<keyword evidence="4" id="KW-0808">Transferase</keyword>
<evidence type="ECO:0000313" key="10">
    <source>
        <dbReference type="EMBL" id="BCO28057.1"/>
    </source>
</evidence>
<keyword evidence="3" id="KW-0597">Phosphoprotein</keyword>
<evidence type="ECO:0000256" key="2">
    <source>
        <dbReference type="ARBA" id="ARBA00012438"/>
    </source>
</evidence>
<dbReference type="CDD" id="cd00130">
    <property type="entry name" value="PAS"/>
    <property type="match status" value="1"/>
</dbReference>
<dbReference type="PROSITE" id="PS50109">
    <property type="entry name" value="HIS_KIN"/>
    <property type="match status" value="1"/>
</dbReference>
<evidence type="ECO:0000256" key="5">
    <source>
        <dbReference type="ARBA" id="ARBA00022777"/>
    </source>
</evidence>
<dbReference type="SMART" id="SM00091">
    <property type="entry name" value="PAS"/>
    <property type="match status" value="1"/>
</dbReference>
<dbReference type="SMART" id="SM00388">
    <property type="entry name" value="HisKA"/>
    <property type="match status" value="1"/>
</dbReference>
<feature type="domain" description="Histidine kinase" evidence="8">
    <location>
        <begin position="199"/>
        <end position="416"/>
    </location>
</feature>
<dbReference type="InterPro" id="IPR004358">
    <property type="entry name" value="Sig_transdc_His_kin-like_C"/>
</dbReference>
<dbReference type="CDD" id="cd16922">
    <property type="entry name" value="HATPase_EvgS-ArcB-TorS-like"/>
    <property type="match status" value="1"/>
</dbReference>
<dbReference type="Pfam" id="PF02518">
    <property type="entry name" value="HATPase_c"/>
    <property type="match status" value="1"/>
</dbReference>
<dbReference type="Pfam" id="PF13426">
    <property type="entry name" value="PAS_9"/>
    <property type="match status" value="1"/>
</dbReference>
<evidence type="ECO:0000256" key="7">
    <source>
        <dbReference type="SAM" id="Coils"/>
    </source>
</evidence>
<dbReference type="PROSITE" id="PS50113">
    <property type="entry name" value="PAC"/>
    <property type="match status" value="1"/>
</dbReference>
<name>A0ABM7MP68_9BURK</name>
<keyword evidence="7" id="KW-0175">Coiled coil</keyword>
<evidence type="ECO:0000256" key="4">
    <source>
        <dbReference type="ARBA" id="ARBA00022679"/>
    </source>
</evidence>
<reference evidence="10 11" key="1">
    <citation type="journal article" date="2021" name="Microbiol. Spectr.">
        <title>A Single Bacterium Capable of Oxidation and Reduction of Iron at Circumneutral pH.</title>
        <authorList>
            <person name="Kato S."/>
            <person name="Ohkuma M."/>
        </authorList>
    </citation>
    <scope>NUCLEOTIDE SEQUENCE [LARGE SCALE GENOMIC DNA]</scope>
    <source>
        <strain evidence="10 11">MIZ03</strain>
    </source>
</reference>
<keyword evidence="6" id="KW-0902">Two-component regulatory system</keyword>
<evidence type="ECO:0000313" key="11">
    <source>
        <dbReference type="Proteomes" id="UP000824366"/>
    </source>
</evidence>
<evidence type="ECO:0000256" key="3">
    <source>
        <dbReference type="ARBA" id="ARBA00022553"/>
    </source>
</evidence>
<feature type="coiled-coil region" evidence="7">
    <location>
        <begin position="26"/>
        <end position="53"/>
    </location>
</feature>
<dbReference type="Gene3D" id="3.30.450.20">
    <property type="entry name" value="PAS domain"/>
    <property type="match status" value="1"/>
</dbReference>
<dbReference type="InterPro" id="IPR000014">
    <property type="entry name" value="PAS"/>
</dbReference>
<keyword evidence="5 10" id="KW-0418">Kinase</keyword>
<dbReference type="InterPro" id="IPR036890">
    <property type="entry name" value="HATPase_C_sf"/>
</dbReference>
<dbReference type="InterPro" id="IPR000700">
    <property type="entry name" value="PAS-assoc_C"/>
</dbReference>
<feature type="domain" description="PAC" evidence="9">
    <location>
        <begin position="123"/>
        <end position="174"/>
    </location>
</feature>
<dbReference type="PANTHER" id="PTHR43711:SF26">
    <property type="entry name" value="SENSOR HISTIDINE KINASE RCSC"/>
    <property type="match status" value="1"/>
</dbReference>
<protein>
    <recommendedName>
        <fullName evidence="2">histidine kinase</fullName>
        <ecNumber evidence="2">2.7.13.3</ecNumber>
    </recommendedName>
</protein>
<dbReference type="Gene3D" id="1.10.287.130">
    <property type="match status" value="1"/>
</dbReference>
<dbReference type="InterPro" id="IPR003661">
    <property type="entry name" value="HisK_dim/P_dom"/>
</dbReference>
<evidence type="ECO:0000259" key="9">
    <source>
        <dbReference type="PROSITE" id="PS50113"/>
    </source>
</evidence>
<dbReference type="RefSeq" id="WP_223904052.1">
    <property type="nucleotide sequence ID" value="NZ_AP024238.1"/>
</dbReference>
<dbReference type="SMART" id="SM00387">
    <property type="entry name" value="HATPase_c"/>
    <property type="match status" value="1"/>
</dbReference>
<dbReference type="Pfam" id="PF00512">
    <property type="entry name" value="HisKA"/>
    <property type="match status" value="1"/>
</dbReference>
<dbReference type="InterPro" id="IPR050736">
    <property type="entry name" value="Sensor_HK_Regulatory"/>
</dbReference>
<dbReference type="NCBIfam" id="TIGR00229">
    <property type="entry name" value="sensory_box"/>
    <property type="match status" value="1"/>
</dbReference>
<sequence>MSSSYLYSKAVIINESTHTTQLMHDLQVHQIELQLQNEELRRAQLALEVSNARYFDLYDLAPVGYLTVSAQGLILEANLCAANLLGMARSVLVGKPLSCFIVKTQQDSYYQCRRALLETGQTQTCELQLLQSDGLLLWVRLNVSAVPEDAPTPALRVIVSDISESKRLEAALLESNQNLIQARQNADQANQAKSDFLSSMSHELRSPLNAILGFAQLMESGQPAPTPSQQGSLTQILKGGWYLLALVNDILDLASIESGKVALSMEPVPLALLLQDCQTLIEPLAASNAVLLHFSELDPACNVQADPIRLKQVIINLLSNAIKYNQPGGTVTVSCRPISLQRLRISVKDTGDGLSEDKLAQLFQPFNRLGQELGNSKGTGIGLVVSQRLVQSMGGELGVQSQVGEGSVFWFELNVV</sequence>
<dbReference type="InterPro" id="IPR003594">
    <property type="entry name" value="HATPase_dom"/>
</dbReference>
<gene>
    <name evidence="10" type="ORF">MIZ03_2950</name>
</gene>
<organism evidence="10 11">
    <name type="scientific">Rhodoferax lithotrophicus</name>
    <dbReference type="NCBI Taxonomy" id="2798804"/>
    <lineage>
        <taxon>Bacteria</taxon>
        <taxon>Pseudomonadati</taxon>
        <taxon>Pseudomonadota</taxon>
        <taxon>Betaproteobacteria</taxon>
        <taxon>Burkholderiales</taxon>
        <taxon>Comamonadaceae</taxon>
        <taxon>Rhodoferax</taxon>
    </lineage>
</organism>
<evidence type="ECO:0000259" key="8">
    <source>
        <dbReference type="PROSITE" id="PS50109"/>
    </source>
</evidence>